<keyword evidence="3" id="KW-1185">Reference proteome</keyword>
<dbReference type="EMBL" id="QKKF02023479">
    <property type="protein sequence ID" value="RZF37657.1"/>
    <property type="molecule type" value="Genomic_DNA"/>
</dbReference>
<name>A0A482WVN6_LAOST</name>
<organism evidence="2 3">
    <name type="scientific">Laodelphax striatellus</name>
    <name type="common">Small brown planthopper</name>
    <name type="synonym">Delphax striatella</name>
    <dbReference type="NCBI Taxonomy" id="195883"/>
    <lineage>
        <taxon>Eukaryota</taxon>
        <taxon>Metazoa</taxon>
        <taxon>Ecdysozoa</taxon>
        <taxon>Arthropoda</taxon>
        <taxon>Hexapoda</taxon>
        <taxon>Insecta</taxon>
        <taxon>Pterygota</taxon>
        <taxon>Neoptera</taxon>
        <taxon>Paraneoptera</taxon>
        <taxon>Hemiptera</taxon>
        <taxon>Auchenorrhyncha</taxon>
        <taxon>Fulgoroidea</taxon>
        <taxon>Delphacidae</taxon>
        <taxon>Criomorphinae</taxon>
        <taxon>Laodelphax</taxon>
    </lineage>
</organism>
<feature type="region of interest" description="Disordered" evidence="1">
    <location>
        <begin position="34"/>
        <end position="118"/>
    </location>
</feature>
<evidence type="ECO:0000256" key="1">
    <source>
        <dbReference type="SAM" id="MobiDB-lite"/>
    </source>
</evidence>
<feature type="compositionally biased region" description="Basic and acidic residues" evidence="1">
    <location>
        <begin position="63"/>
        <end position="77"/>
    </location>
</feature>
<protein>
    <submittedName>
        <fullName evidence="2">Uncharacterized protein</fullName>
    </submittedName>
</protein>
<comment type="caution">
    <text evidence="2">The sequence shown here is derived from an EMBL/GenBank/DDBJ whole genome shotgun (WGS) entry which is preliminary data.</text>
</comment>
<dbReference type="AlphaFoldDB" id="A0A482WVN6"/>
<proteinExistence type="predicted"/>
<reference evidence="2 3" key="1">
    <citation type="journal article" date="2017" name="Gigascience">
        <title>Genome sequence of the small brown planthopper, Laodelphax striatellus.</title>
        <authorList>
            <person name="Zhu J."/>
            <person name="Jiang F."/>
            <person name="Wang X."/>
            <person name="Yang P."/>
            <person name="Bao Y."/>
            <person name="Zhao W."/>
            <person name="Wang W."/>
            <person name="Lu H."/>
            <person name="Wang Q."/>
            <person name="Cui N."/>
            <person name="Li J."/>
            <person name="Chen X."/>
            <person name="Luo L."/>
            <person name="Yu J."/>
            <person name="Kang L."/>
            <person name="Cui F."/>
        </authorList>
    </citation>
    <scope>NUCLEOTIDE SEQUENCE [LARGE SCALE GENOMIC DNA]</scope>
    <source>
        <strain evidence="2">Lst14</strain>
    </source>
</reference>
<gene>
    <name evidence="2" type="ORF">LSTR_LSTR003068</name>
</gene>
<dbReference type="Proteomes" id="UP000291343">
    <property type="component" value="Unassembled WGS sequence"/>
</dbReference>
<dbReference type="SMR" id="A0A482WVN6"/>
<feature type="compositionally biased region" description="Basic and acidic residues" evidence="1">
    <location>
        <begin position="105"/>
        <end position="118"/>
    </location>
</feature>
<evidence type="ECO:0000313" key="2">
    <source>
        <dbReference type="EMBL" id="RZF37657.1"/>
    </source>
</evidence>
<dbReference type="InParanoid" id="A0A482WVN6"/>
<accession>A0A482WVN6</accession>
<sequence>MESEECADPSLIEVEQLRKGGSIAEISSTFAAGMSSTLANEEETSWKGNPPTRGGKETGLQGPEKKKETMKRRETKKERGKRIWRQVQENEKKGDKEEEEEEEKEKDGDGVDKNLKFP</sequence>
<evidence type="ECO:0000313" key="3">
    <source>
        <dbReference type="Proteomes" id="UP000291343"/>
    </source>
</evidence>